<dbReference type="EMBL" id="CAEZTF010000073">
    <property type="protein sequence ID" value="CAB4560189.1"/>
    <property type="molecule type" value="Genomic_DNA"/>
</dbReference>
<dbReference type="PANTHER" id="PTHR30505">
    <property type="entry name" value="FRUCTOSE-LIKE PERMEASE"/>
    <property type="match status" value="1"/>
</dbReference>
<reference evidence="9" key="1">
    <citation type="submission" date="2020-05" db="EMBL/GenBank/DDBJ databases">
        <authorList>
            <person name="Chiriac C."/>
            <person name="Salcher M."/>
            <person name="Ghai R."/>
            <person name="Kavagutti S V."/>
        </authorList>
    </citation>
    <scope>NUCLEOTIDE SEQUENCE</scope>
</reference>
<dbReference type="InterPro" id="IPR036095">
    <property type="entry name" value="PTS_EIIB-like_sf"/>
</dbReference>
<keyword evidence="3" id="KW-0762">Sugar transport</keyword>
<organism evidence="9">
    <name type="scientific">freshwater metagenome</name>
    <dbReference type="NCBI Taxonomy" id="449393"/>
    <lineage>
        <taxon>unclassified sequences</taxon>
        <taxon>metagenomes</taxon>
        <taxon>ecological metagenomes</taxon>
    </lineage>
</organism>
<evidence type="ECO:0000256" key="2">
    <source>
        <dbReference type="ARBA" id="ARBA00022553"/>
    </source>
</evidence>
<dbReference type="GO" id="GO:0022877">
    <property type="term" value="F:protein-N(PI)-phosphohistidine-fructose phosphotransferase system transporter activity"/>
    <property type="evidence" value="ECO:0007669"/>
    <property type="project" value="InterPro"/>
</dbReference>
<evidence type="ECO:0000256" key="4">
    <source>
        <dbReference type="ARBA" id="ARBA00022679"/>
    </source>
</evidence>
<evidence type="ECO:0000256" key="6">
    <source>
        <dbReference type="ARBA" id="ARBA00022777"/>
    </source>
</evidence>
<evidence type="ECO:0000256" key="1">
    <source>
        <dbReference type="ARBA" id="ARBA00022448"/>
    </source>
</evidence>
<dbReference type="SUPFAM" id="SSF52794">
    <property type="entry name" value="PTS system IIB component-like"/>
    <property type="match status" value="1"/>
</dbReference>
<dbReference type="GO" id="GO:0009401">
    <property type="term" value="P:phosphoenolpyruvate-dependent sugar phosphotransferase system"/>
    <property type="evidence" value="ECO:0007669"/>
    <property type="project" value="UniProtKB-KW"/>
</dbReference>
<dbReference type="CDD" id="cd05569">
    <property type="entry name" value="PTS_IIB_fructose"/>
    <property type="match status" value="1"/>
</dbReference>
<keyword evidence="2" id="KW-0597">Phosphoprotein</keyword>
<proteinExistence type="predicted"/>
<gene>
    <name evidence="9" type="ORF">UFOPK1618_00474</name>
</gene>
<dbReference type="Pfam" id="PF02302">
    <property type="entry name" value="PTS_IIB"/>
    <property type="match status" value="1"/>
</dbReference>
<dbReference type="InterPro" id="IPR050864">
    <property type="entry name" value="Bacterial_PTS_Sugar_Transport"/>
</dbReference>
<feature type="region of interest" description="Disordered" evidence="7">
    <location>
        <begin position="106"/>
        <end position="145"/>
    </location>
</feature>
<keyword evidence="1" id="KW-0813">Transport</keyword>
<dbReference type="GO" id="GO:0016301">
    <property type="term" value="F:kinase activity"/>
    <property type="evidence" value="ECO:0007669"/>
    <property type="project" value="UniProtKB-KW"/>
</dbReference>
<dbReference type="PROSITE" id="PS51099">
    <property type="entry name" value="PTS_EIIB_TYPE_2"/>
    <property type="match status" value="1"/>
</dbReference>
<dbReference type="Gene3D" id="3.40.50.2300">
    <property type="match status" value="1"/>
</dbReference>
<keyword evidence="5" id="KW-0598">Phosphotransferase system</keyword>
<keyword evidence="6" id="KW-0418">Kinase</keyword>
<protein>
    <submittedName>
        <fullName evidence="9">Unannotated protein</fullName>
    </submittedName>
</protein>
<evidence type="ECO:0000256" key="7">
    <source>
        <dbReference type="SAM" id="MobiDB-lite"/>
    </source>
</evidence>
<dbReference type="NCBIfam" id="TIGR00829">
    <property type="entry name" value="FRU"/>
    <property type="match status" value="1"/>
</dbReference>
<dbReference type="PANTHER" id="PTHR30505:SF0">
    <property type="entry name" value="FRUCTOSE-LIKE PTS SYSTEM EIIBC COMPONENT-RELATED"/>
    <property type="match status" value="1"/>
</dbReference>
<dbReference type="FunFam" id="3.40.50.2300:FF:000014">
    <property type="entry name" value="PTS system fructose-like transporter subunit IIB"/>
    <property type="match status" value="1"/>
</dbReference>
<feature type="compositionally biased region" description="Basic and acidic residues" evidence="7">
    <location>
        <begin position="119"/>
        <end position="133"/>
    </location>
</feature>
<feature type="domain" description="PTS EIIB type-2" evidence="8">
    <location>
        <begin position="4"/>
        <end position="99"/>
    </location>
</feature>
<evidence type="ECO:0000256" key="3">
    <source>
        <dbReference type="ARBA" id="ARBA00022597"/>
    </source>
</evidence>
<dbReference type="GO" id="GO:0005886">
    <property type="term" value="C:plasma membrane"/>
    <property type="evidence" value="ECO:0007669"/>
    <property type="project" value="TreeGrafter"/>
</dbReference>
<sequence length="145" mass="15070">MAKIVCVTSCITGIAHTYMAAEALEQAGKKLGHDVKVETQGSAGSNPFKQAEIDAADAVIFAVDLQVKDRDRFNGKPYLEVPVAKAMHGAQALINQLLESIENGTAKKVGDGSSAAPAAEKKTEKAAKPDSGKKGGFLGGLFGKK</sequence>
<evidence type="ECO:0000313" key="9">
    <source>
        <dbReference type="EMBL" id="CAB4560189.1"/>
    </source>
</evidence>
<name>A0A6J6DBR8_9ZZZZ</name>
<evidence type="ECO:0000256" key="5">
    <source>
        <dbReference type="ARBA" id="ARBA00022683"/>
    </source>
</evidence>
<dbReference type="AlphaFoldDB" id="A0A6J6DBR8"/>
<evidence type="ECO:0000259" key="8">
    <source>
        <dbReference type="PROSITE" id="PS51099"/>
    </source>
</evidence>
<dbReference type="InterPro" id="IPR003353">
    <property type="entry name" value="PTS_IIB_fruc"/>
</dbReference>
<accession>A0A6J6DBR8</accession>
<dbReference type="InterPro" id="IPR003501">
    <property type="entry name" value="PTS_EIIB_2/3"/>
</dbReference>
<dbReference type="InterPro" id="IPR013011">
    <property type="entry name" value="PTS_EIIB_2"/>
</dbReference>
<keyword evidence="4" id="KW-0808">Transferase</keyword>
<dbReference type="GO" id="GO:0090563">
    <property type="term" value="F:protein-phosphocysteine-sugar phosphotransferase activity"/>
    <property type="evidence" value="ECO:0007669"/>
    <property type="project" value="TreeGrafter"/>
</dbReference>
<feature type="compositionally biased region" description="Gly residues" evidence="7">
    <location>
        <begin position="134"/>
        <end position="145"/>
    </location>
</feature>